<dbReference type="RefSeq" id="WP_009503459.1">
    <property type="nucleotide sequence ID" value="NZ_LIGK01000014.1"/>
</dbReference>
<evidence type="ECO:0000256" key="4">
    <source>
        <dbReference type="ARBA" id="ARBA00022989"/>
    </source>
</evidence>
<keyword evidence="2 10" id="KW-0808">Transferase</keyword>
<dbReference type="InterPro" id="IPR002123">
    <property type="entry name" value="Plipid/glycerol_acylTrfase"/>
</dbReference>
<dbReference type="OrthoDB" id="9806880at2"/>
<proteinExistence type="predicted"/>
<comment type="subcellular location">
    <subcellularLocation>
        <location evidence="1">Membrane</location>
    </subcellularLocation>
</comment>
<reference evidence="10 11" key="1">
    <citation type="submission" date="2018-06" db="EMBL/GenBank/DDBJ databases">
        <title>Genomic Encyclopedia of Archaeal and Bacterial Type Strains, Phase II (KMG-II): from individual species to whole genera.</title>
        <authorList>
            <person name="Goeker M."/>
        </authorList>
    </citation>
    <scope>NUCLEOTIDE SEQUENCE [LARGE SCALE GENOMIC DNA]</scope>
    <source>
        <strain evidence="10 11">DSM 22011</strain>
    </source>
</reference>
<evidence type="ECO:0000313" key="10">
    <source>
        <dbReference type="EMBL" id="RAK16474.1"/>
    </source>
</evidence>
<evidence type="ECO:0000256" key="5">
    <source>
        <dbReference type="ARBA" id="ARBA00023098"/>
    </source>
</evidence>
<accession>A0A327Y6P8</accession>
<evidence type="ECO:0000259" key="9">
    <source>
        <dbReference type="SMART" id="SM00563"/>
    </source>
</evidence>
<gene>
    <name evidence="10" type="ORF">ATI53_102010</name>
</gene>
<keyword evidence="3 8" id="KW-0812">Transmembrane</keyword>
<keyword evidence="11" id="KW-1185">Reference proteome</keyword>
<dbReference type="Pfam" id="PF01553">
    <property type="entry name" value="Acyltransferase"/>
    <property type="match status" value="1"/>
</dbReference>
<evidence type="ECO:0000256" key="7">
    <source>
        <dbReference type="ARBA" id="ARBA00023315"/>
    </source>
</evidence>
<dbReference type="CDD" id="cd07989">
    <property type="entry name" value="LPLAT_AGPAT-like"/>
    <property type="match status" value="1"/>
</dbReference>
<evidence type="ECO:0000256" key="2">
    <source>
        <dbReference type="ARBA" id="ARBA00022679"/>
    </source>
</evidence>
<dbReference type="GO" id="GO:0006629">
    <property type="term" value="P:lipid metabolic process"/>
    <property type="evidence" value="ECO:0007669"/>
    <property type="project" value="UniProtKB-KW"/>
</dbReference>
<feature type="transmembrane region" description="Helical" evidence="8">
    <location>
        <begin position="20"/>
        <end position="41"/>
    </location>
</feature>
<protein>
    <submittedName>
        <fullName evidence="10">1-acyl-sn-glycerol-3-phosphate acyltransferase</fullName>
    </submittedName>
</protein>
<keyword evidence="7 10" id="KW-0012">Acyltransferase</keyword>
<comment type="caution">
    <text evidence="10">The sequence shown here is derived from an EMBL/GenBank/DDBJ whole genome shotgun (WGS) entry which is preliminary data.</text>
</comment>
<sequence>MSGSTWNGDAPPPAPAPPGPLGGVLAVLRGAALALLLLVGIGVKLPVRLVEVAVFGQRRPVSPYLTQAVCRGALMILGLSLDVRGTRMAGAGAYVANHTSWLDIFVLNARRNVCFVSKAEVADWPVIGRIARLAGAVFIARDPRAALEQRALFETRLAHRDRLLFFPEGTSTDGQRVLPFKSTLFAAFYSGALRHEFQVQAVTVIYTAPRGADPRFYGWWGDMGFAPHLLRMLAARRQGAARLVYHPPVRADDFPNRKSLASHLEGQVRSAHPHGDRHN</sequence>
<name>A0A327Y6P8_9RHOB</name>
<dbReference type="SUPFAM" id="SSF69593">
    <property type="entry name" value="Glycerol-3-phosphate (1)-acyltransferase"/>
    <property type="match status" value="1"/>
</dbReference>
<dbReference type="AlphaFoldDB" id="A0A327Y6P8"/>
<evidence type="ECO:0000256" key="3">
    <source>
        <dbReference type="ARBA" id="ARBA00022692"/>
    </source>
</evidence>
<feature type="domain" description="Phospholipid/glycerol acyltransferase" evidence="9">
    <location>
        <begin position="92"/>
        <end position="207"/>
    </location>
</feature>
<evidence type="ECO:0000313" key="11">
    <source>
        <dbReference type="Proteomes" id="UP000249165"/>
    </source>
</evidence>
<dbReference type="GO" id="GO:0016020">
    <property type="term" value="C:membrane"/>
    <property type="evidence" value="ECO:0007669"/>
    <property type="project" value="UniProtKB-SubCell"/>
</dbReference>
<evidence type="ECO:0000256" key="8">
    <source>
        <dbReference type="SAM" id="Phobius"/>
    </source>
</evidence>
<keyword evidence="5" id="KW-0443">Lipid metabolism</keyword>
<dbReference type="SMART" id="SM00563">
    <property type="entry name" value="PlsC"/>
    <property type="match status" value="1"/>
</dbReference>
<evidence type="ECO:0000256" key="6">
    <source>
        <dbReference type="ARBA" id="ARBA00023136"/>
    </source>
</evidence>
<evidence type="ECO:0000256" key="1">
    <source>
        <dbReference type="ARBA" id="ARBA00004370"/>
    </source>
</evidence>
<keyword evidence="6 8" id="KW-0472">Membrane</keyword>
<dbReference type="PANTHER" id="PTHR23063:SF52">
    <property type="entry name" value="LYSOPHOSPHATIDYLCHOLINE ACYLTRANSFERASE"/>
    <property type="match status" value="1"/>
</dbReference>
<dbReference type="GO" id="GO:0016746">
    <property type="term" value="F:acyltransferase activity"/>
    <property type="evidence" value="ECO:0007669"/>
    <property type="project" value="UniProtKB-KW"/>
</dbReference>
<dbReference type="Proteomes" id="UP000249165">
    <property type="component" value="Unassembled WGS sequence"/>
</dbReference>
<keyword evidence="4 8" id="KW-1133">Transmembrane helix</keyword>
<organism evidence="10 11">
    <name type="scientific">Salipiger aestuarii</name>
    <dbReference type="NCBI Taxonomy" id="568098"/>
    <lineage>
        <taxon>Bacteria</taxon>
        <taxon>Pseudomonadati</taxon>
        <taxon>Pseudomonadota</taxon>
        <taxon>Alphaproteobacteria</taxon>
        <taxon>Rhodobacterales</taxon>
        <taxon>Roseobacteraceae</taxon>
        <taxon>Salipiger</taxon>
    </lineage>
</organism>
<dbReference type="PANTHER" id="PTHR23063">
    <property type="entry name" value="PHOSPHOLIPID ACYLTRANSFERASE"/>
    <property type="match status" value="1"/>
</dbReference>
<dbReference type="EMBL" id="QLMG01000020">
    <property type="protein sequence ID" value="RAK16474.1"/>
    <property type="molecule type" value="Genomic_DNA"/>
</dbReference>